<dbReference type="OrthoDB" id="3039272at2759"/>
<feature type="region of interest" description="Disordered" evidence="1">
    <location>
        <begin position="209"/>
        <end position="258"/>
    </location>
</feature>
<feature type="compositionally biased region" description="Basic and acidic residues" evidence="1">
    <location>
        <begin position="703"/>
        <end position="720"/>
    </location>
</feature>
<evidence type="ECO:0000256" key="1">
    <source>
        <dbReference type="SAM" id="MobiDB-lite"/>
    </source>
</evidence>
<dbReference type="InParanoid" id="S8DZ96"/>
<reference evidence="3 4" key="1">
    <citation type="journal article" date="2012" name="Science">
        <title>The Paleozoic origin of enzymatic lignin decomposition reconstructed from 31 fungal genomes.</title>
        <authorList>
            <person name="Floudas D."/>
            <person name="Binder M."/>
            <person name="Riley R."/>
            <person name="Barry K."/>
            <person name="Blanchette R.A."/>
            <person name="Henrissat B."/>
            <person name="Martinez A.T."/>
            <person name="Otillar R."/>
            <person name="Spatafora J.W."/>
            <person name="Yadav J.S."/>
            <person name="Aerts A."/>
            <person name="Benoit I."/>
            <person name="Boyd A."/>
            <person name="Carlson A."/>
            <person name="Copeland A."/>
            <person name="Coutinho P.M."/>
            <person name="de Vries R.P."/>
            <person name="Ferreira P."/>
            <person name="Findley K."/>
            <person name="Foster B."/>
            <person name="Gaskell J."/>
            <person name="Glotzer D."/>
            <person name="Gorecki P."/>
            <person name="Heitman J."/>
            <person name="Hesse C."/>
            <person name="Hori C."/>
            <person name="Igarashi K."/>
            <person name="Jurgens J.A."/>
            <person name="Kallen N."/>
            <person name="Kersten P."/>
            <person name="Kohler A."/>
            <person name="Kuees U."/>
            <person name="Kumar T.K.A."/>
            <person name="Kuo A."/>
            <person name="LaButti K."/>
            <person name="Larrondo L.F."/>
            <person name="Lindquist E."/>
            <person name="Ling A."/>
            <person name="Lombard V."/>
            <person name="Lucas S."/>
            <person name="Lundell T."/>
            <person name="Martin R."/>
            <person name="McLaughlin D.J."/>
            <person name="Morgenstern I."/>
            <person name="Morin E."/>
            <person name="Murat C."/>
            <person name="Nagy L.G."/>
            <person name="Nolan M."/>
            <person name="Ohm R.A."/>
            <person name="Patyshakuliyeva A."/>
            <person name="Rokas A."/>
            <person name="Ruiz-Duenas F.J."/>
            <person name="Sabat G."/>
            <person name="Salamov A."/>
            <person name="Samejima M."/>
            <person name="Schmutz J."/>
            <person name="Slot J.C."/>
            <person name="St John F."/>
            <person name="Stenlid J."/>
            <person name="Sun H."/>
            <person name="Sun S."/>
            <person name="Syed K."/>
            <person name="Tsang A."/>
            <person name="Wiebenga A."/>
            <person name="Young D."/>
            <person name="Pisabarro A."/>
            <person name="Eastwood D.C."/>
            <person name="Martin F."/>
            <person name="Cullen D."/>
            <person name="Grigoriev I.V."/>
            <person name="Hibbett D.S."/>
        </authorList>
    </citation>
    <scope>NUCLEOTIDE SEQUENCE</scope>
    <source>
        <strain evidence="4">FP-58527</strain>
    </source>
</reference>
<evidence type="ECO:0000313" key="4">
    <source>
        <dbReference type="Proteomes" id="UP000015241"/>
    </source>
</evidence>
<protein>
    <submittedName>
        <fullName evidence="3">Uncharacterized protein</fullName>
    </submittedName>
</protein>
<keyword evidence="2" id="KW-0472">Membrane</keyword>
<gene>
    <name evidence="3" type="ORF">FOMPIDRAFT_1043178</name>
</gene>
<accession>S8DZ96</accession>
<evidence type="ECO:0000313" key="3">
    <source>
        <dbReference type="EMBL" id="EPS96463.1"/>
    </source>
</evidence>
<feature type="compositionally biased region" description="Polar residues" evidence="1">
    <location>
        <begin position="475"/>
        <end position="488"/>
    </location>
</feature>
<keyword evidence="4" id="KW-1185">Reference proteome</keyword>
<sequence length="735" mass="75543">MTTVHSATTETQRYTETTVTETSVWTVTYTSHGHTSVTVLSSVVISGSLIPEASDGKTLLAQNHGALAGVIVGSLALLSFLAVLLIIALRRHRKHKADESAAAAALADGGRRRPTNMLADEDDDLPPTPGGGMAHVGDPATFASGVAHGGYDRLRGGHGSDTASSTFDKLNGSGSAFGHLTRFSEQSALADLALGSNYYAGAFAAEADGSDEMPANGGSGEDGYTRSSSGGDHLSAAPLLGPRTSGSGSRSRDSSGFDPASWLSGKDVAYAPVPLSASASSNVLSPPLNAAGFLPVGSTDPFADPAPPPHPCNNTVLTAGDPFVDDPADVTALQRGSWDESGLPGAGGSSAGHGAHSHSAGYHSGESANALASGPASSSGHGNRERDDGWSSDGHALSSTGHGDTAARRSSLLPTNPGAPPTAYRAPPADGEDSEGGQTKGRRLSFLGSVRRPWKRRASMSDASAEYVDARSSFPPGSSSDARTSQYTDARLSAASSAGGGVPMRSVTISPATSQQALNVLNAASARLPFANAGGEGTFGHATAVTGTARSMRRPHAPTLPTGSIPPPPVIQVQSHAYPYPYTQYPAPVVAHGQGMLPPSAFGYAHHVPYPPYTAADTHPWRGLVGLFGAPDVPSPAPTEASSAGAPEGLLDPHRLGAHAAGMQSSGAISFRDEVDYSRPIGGLVNRRQHSATTLRTTSTRQRRYEDEDSRSHLDDHGHGDEDEEDISYLRGVVF</sequence>
<dbReference type="AlphaFoldDB" id="S8DZ96"/>
<dbReference type="EMBL" id="KE504188">
    <property type="protein sequence ID" value="EPS96463.1"/>
    <property type="molecule type" value="Genomic_DNA"/>
</dbReference>
<feature type="transmembrane region" description="Helical" evidence="2">
    <location>
        <begin position="66"/>
        <end position="89"/>
    </location>
</feature>
<dbReference type="Proteomes" id="UP000015241">
    <property type="component" value="Unassembled WGS sequence"/>
</dbReference>
<feature type="region of interest" description="Disordered" evidence="1">
    <location>
        <begin position="100"/>
        <end position="122"/>
    </location>
</feature>
<keyword evidence="2" id="KW-0812">Transmembrane</keyword>
<keyword evidence="2" id="KW-1133">Transmembrane helix</keyword>
<name>S8DZ96_FOMSC</name>
<organism evidence="3 4">
    <name type="scientific">Fomitopsis schrenkii</name>
    <name type="common">Brown rot fungus</name>
    <dbReference type="NCBI Taxonomy" id="2126942"/>
    <lineage>
        <taxon>Eukaryota</taxon>
        <taxon>Fungi</taxon>
        <taxon>Dikarya</taxon>
        <taxon>Basidiomycota</taxon>
        <taxon>Agaricomycotina</taxon>
        <taxon>Agaricomycetes</taxon>
        <taxon>Polyporales</taxon>
        <taxon>Fomitopsis</taxon>
    </lineage>
</organism>
<feature type="region of interest" description="Disordered" evidence="1">
    <location>
        <begin position="300"/>
        <end position="502"/>
    </location>
</feature>
<proteinExistence type="predicted"/>
<feature type="compositionally biased region" description="Low complexity" evidence="1">
    <location>
        <begin position="352"/>
        <end position="368"/>
    </location>
</feature>
<evidence type="ECO:0000256" key="2">
    <source>
        <dbReference type="SAM" id="Phobius"/>
    </source>
</evidence>
<dbReference type="eggNOG" id="ENOG502RSFI">
    <property type="taxonomic scope" value="Eukaryota"/>
</dbReference>
<dbReference type="STRING" id="743788.S8DZ96"/>
<dbReference type="HOGENOM" id="CLU_377235_0_0_1"/>
<feature type="region of interest" description="Disordered" evidence="1">
    <location>
        <begin position="682"/>
        <end position="729"/>
    </location>
</feature>